<reference evidence="5 6" key="1">
    <citation type="submission" date="2023-09" db="EMBL/GenBank/DDBJ databases">
        <title>Pangenome analysis of Batrachochytrium dendrobatidis and related Chytrids.</title>
        <authorList>
            <person name="Yacoub M.N."/>
            <person name="Stajich J.E."/>
            <person name="James T.Y."/>
        </authorList>
    </citation>
    <scope>NUCLEOTIDE SEQUENCE [LARGE SCALE GENOMIC DNA]</scope>
    <source>
        <strain evidence="5 6">JEL0888</strain>
    </source>
</reference>
<organism evidence="5 6">
    <name type="scientific">Polyrhizophydium stewartii</name>
    <dbReference type="NCBI Taxonomy" id="2732419"/>
    <lineage>
        <taxon>Eukaryota</taxon>
        <taxon>Fungi</taxon>
        <taxon>Fungi incertae sedis</taxon>
        <taxon>Chytridiomycota</taxon>
        <taxon>Chytridiomycota incertae sedis</taxon>
        <taxon>Chytridiomycetes</taxon>
        <taxon>Rhizophydiales</taxon>
        <taxon>Rhizophydiales incertae sedis</taxon>
        <taxon>Polyrhizophydium</taxon>
    </lineage>
</organism>
<sequence>MSSMSVAIKSLFVQWASPAAPVAPATSGAPPPAAGGSLQLAAAAPPGWDLDVDAAVALWKAPISSKIRGASYAAPAAAEYPDSAASPSSTIAARHAQQQQQYRDPQKQPQQAQAHIAPRIQTKARSSSLPMSGREAFLAESPSKTLIELFSRLCLDSSQSVLEPAHASAILSAYSLPAGLAGSLIRKCRDITGHPKPTPAPIYWAHVARFWSLSKWEALDSCRRCFQLLKPADRDHLLQVDFEDAIEDIVRCHPAFEFLVSSSSFMDRYIEAVAARLFYMKPQSSNPHMTLREFRKLEFVAQLNQLKECATCLEHRVPPAFSYKDFYVIYCKFWELDSDHDMLLSRSDLERFENFTLSAPIVSRVLEWNDIRSLRSTKNGQERRMDFREFIPFLLSVVEKTTDSALTYWFHCLDTDADGVLSFMELELFWSCQIKRIREHYSMTEFCAIA</sequence>
<comment type="caution">
    <text evidence="5">The sequence shown here is derived from an EMBL/GenBank/DDBJ whole genome shotgun (WGS) entry which is preliminary data.</text>
</comment>
<keyword evidence="2" id="KW-0106">Calcium</keyword>
<dbReference type="PANTHER" id="PTHR14095:SF0">
    <property type="entry name" value="MIP22305P"/>
    <property type="match status" value="1"/>
</dbReference>
<evidence type="ECO:0000313" key="6">
    <source>
        <dbReference type="Proteomes" id="UP001527925"/>
    </source>
</evidence>
<dbReference type="Proteomes" id="UP001527925">
    <property type="component" value="Unassembled WGS sequence"/>
</dbReference>
<evidence type="ECO:0000259" key="4">
    <source>
        <dbReference type="PROSITE" id="PS50222"/>
    </source>
</evidence>
<dbReference type="PROSITE" id="PS50222">
    <property type="entry name" value="EF_HAND_2"/>
    <property type="match status" value="1"/>
</dbReference>
<dbReference type="Gene3D" id="1.10.238.220">
    <property type="match status" value="1"/>
</dbReference>
<dbReference type="InterPro" id="IPR011992">
    <property type="entry name" value="EF-hand-dom_pair"/>
</dbReference>
<evidence type="ECO:0000313" key="5">
    <source>
        <dbReference type="EMBL" id="KAL2917076.1"/>
    </source>
</evidence>
<dbReference type="SUPFAM" id="SSF47473">
    <property type="entry name" value="EF-hand"/>
    <property type="match status" value="1"/>
</dbReference>
<gene>
    <name evidence="5" type="primary">PPP2R3A</name>
    <name evidence="5" type="ORF">HK105_203508</name>
</gene>
<dbReference type="Pfam" id="PF17958">
    <property type="entry name" value="EF-hand_13"/>
    <property type="match status" value="1"/>
</dbReference>
<proteinExistence type="predicted"/>
<name>A0ABR4NC58_9FUNG</name>
<dbReference type="PANTHER" id="PTHR14095">
    <property type="entry name" value="PHOSPHATASE 2A REGULATORY SUBUNIT-RELATED"/>
    <property type="match status" value="1"/>
</dbReference>
<evidence type="ECO:0000256" key="1">
    <source>
        <dbReference type="ARBA" id="ARBA00022723"/>
    </source>
</evidence>
<dbReference type="EMBL" id="JADGIZ020000013">
    <property type="protein sequence ID" value="KAL2917076.1"/>
    <property type="molecule type" value="Genomic_DNA"/>
</dbReference>
<dbReference type="InterPro" id="IPR018247">
    <property type="entry name" value="EF_Hand_1_Ca_BS"/>
</dbReference>
<dbReference type="Gene3D" id="1.10.238.10">
    <property type="entry name" value="EF-hand"/>
    <property type="match status" value="1"/>
</dbReference>
<feature type="domain" description="EF-hand" evidence="4">
    <location>
        <begin position="401"/>
        <end position="436"/>
    </location>
</feature>
<evidence type="ECO:0000256" key="3">
    <source>
        <dbReference type="SAM" id="MobiDB-lite"/>
    </source>
</evidence>
<keyword evidence="6" id="KW-1185">Reference proteome</keyword>
<feature type="region of interest" description="Disordered" evidence="3">
    <location>
        <begin position="83"/>
        <end position="133"/>
    </location>
</feature>
<keyword evidence="1" id="KW-0479">Metal-binding</keyword>
<evidence type="ECO:0000256" key="2">
    <source>
        <dbReference type="ARBA" id="ARBA00022837"/>
    </source>
</evidence>
<feature type="compositionally biased region" description="Low complexity" evidence="3">
    <location>
        <begin position="83"/>
        <end position="121"/>
    </location>
</feature>
<dbReference type="PROSITE" id="PS00018">
    <property type="entry name" value="EF_HAND_1"/>
    <property type="match status" value="1"/>
</dbReference>
<dbReference type="Pfam" id="PF13499">
    <property type="entry name" value="EF-hand_7"/>
    <property type="match status" value="1"/>
</dbReference>
<dbReference type="InterPro" id="IPR002048">
    <property type="entry name" value="EF_hand_dom"/>
</dbReference>
<dbReference type="InterPro" id="IPR041534">
    <property type="entry name" value="EF-hand_13"/>
</dbReference>
<protein>
    <submittedName>
        <fullName evidence="5">Serine/threonine-protein phosphatase 2A regulatory subunit B'' subunit alpha</fullName>
    </submittedName>
</protein>
<accession>A0ABR4NC58</accession>